<evidence type="ECO:0000256" key="1">
    <source>
        <dbReference type="ARBA" id="ARBA00022553"/>
    </source>
</evidence>
<dbReference type="PANTHER" id="PTHR32183:SF6">
    <property type="entry name" value="CYSTEINE SULFINATE DESULFINASE_CYSTEINE DESULFURASE AND RELATED ENZYMES"/>
    <property type="match status" value="1"/>
</dbReference>
<dbReference type="EMBL" id="HBHP01023937">
    <property type="protein sequence ID" value="CAD9770906.1"/>
    <property type="molecule type" value="Transcribed_RNA"/>
</dbReference>
<evidence type="ECO:0008006" key="7">
    <source>
        <dbReference type="Google" id="ProtNLM"/>
    </source>
</evidence>
<keyword evidence="2" id="KW-0489">Methyltransferase</keyword>
<dbReference type="PROSITE" id="PS51585">
    <property type="entry name" value="SAM_MT_TPMT"/>
    <property type="match status" value="1"/>
</dbReference>
<gene>
    <name evidence="5" type="ORF">LSP00402_LOCUS14881</name>
    <name evidence="6" type="ORF">LSP00402_LOCUS14895</name>
</gene>
<dbReference type="EMBL" id="HBHP01023915">
    <property type="protein sequence ID" value="CAD9770892.1"/>
    <property type="molecule type" value="Transcribed_RNA"/>
</dbReference>
<dbReference type="Pfam" id="PF05724">
    <property type="entry name" value="TPMT"/>
    <property type="match status" value="1"/>
</dbReference>
<dbReference type="Gene3D" id="3.40.50.150">
    <property type="entry name" value="Vaccinia Virus protein VP39"/>
    <property type="match status" value="1"/>
</dbReference>
<evidence type="ECO:0000313" key="6">
    <source>
        <dbReference type="EMBL" id="CAD9770906.1"/>
    </source>
</evidence>
<evidence type="ECO:0000313" key="5">
    <source>
        <dbReference type="EMBL" id="CAD9770892.1"/>
    </source>
</evidence>
<dbReference type="PANTHER" id="PTHR32183">
    <property type="match status" value="1"/>
</dbReference>
<proteinExistence type="predicted"/>
<keyword evidence="4" id="KW-0949">S-adenosyl-L-methionine</keyword>
<organism evidence="5">
    <name type="scientific">Lotharella oceanica</name>
    <dbReference type="NCBI Taxonomy" id="641309"/>
    <lineage>
        <taxon>Eukaryota</taxon>
        <taxon>Sar</taxon>
        <taxon>Rhizaria</taxon>
        <taxon>Cercozoa</taxon>
        <taxon>Chlorarachniophyceae</taxon>
        <taxon>Lotharella</taxon>
    </lineage>
</organism>
<dbReference type="AlphaFoldDB" id="A0A7S2TXH8"/>
<keyword evidence="3" id="KW-0808">Transferase</keyword>
<accession>A0A7S2TXH8</accession>
<reference evidence="5" key="1">
    <citation type="submission" date="2021-01" db="EMBL/GenBank/DDBJ databases">
        <authorList>
            <person name="Corre E."/>
            <person name="Pelletier E."/>
            <person name="Niang G."/>
            <person name="Scheremetjew M."/>
            <person name="Finn R."/>
            <person name="Kale V."/>
            <person name="Holt S."/>
            <person name="Cochrane G."/>
            <person name="Meng A."/>
            <person name="Brown T."/>
            <person name="Cohen L."/>
        </authorList>
    </citation>
    <scope>NUCLEOTIDE SEQUENCE</scope>
    <source>
        <strain evidence="5">CCMP622</strain>
    </source>
</reference>
<evidence type="ECO:0000256" key="4">
    <source>
        <dbReference type="ARBA" id="ARBA00022691"/>
    </source>
</evidence>
<dbReference type="InterPro" id="IPR008854">
    <property type="entry name" value="TPMT"/>
</dbReference>
<dbReference type="SUPFAM" id="SSF53335">
    <property type="entry name" value="S-adenosyl-L-methionine-dependent methyltransferases"/>
    <property type="match status" value="1"/>
</dbReference>
<evidence type="ECO:0000256" key="2">
    <source>
        <dbReference type="ARBA" id="ARBA00022603"/>
    </source>
</evidence>
<dbReference type="InterPro" id="IPR029063">
    <property type="entry name" value="SAM-dependent_MTases_sf"/>
</dbReference>
<keyword evidence="1" id="KW-0597">Phosphoprotein</keyword>
<name>A0A7S2TXH8_9EUKA</name>
<dbReference type="CDD" id="cd02440">
    <property type="entry name" value="AdoMet_MTases"/>
    <property type="match status" value="1"/>
</dbReference>
<evidence type="ECO:0000256" key="3">
    <source>
        <dbReference type="ARBA" id="ARBA00022679"/>
    </source>
</evidence>
<dbReference type="GO" id="GO:0032259">
    <property type="term" value="P:methylation"/>
    <property type="evidence" value="ECO:0007669"/>
    <property type="project" value="UniProtKB-KW"/>
</dbReference>
<sequence length="227" mass="25569">MAEKKQKQKQQQQQLDQQKFWNGFWPKVKRGTYFDADGHTKPLEAILSDLPAGRAFVPGCGRGYDSILLAEGDKRVVTGLDISELAVQEAVKYREERKVDQKQVDYVCGDFFKFSPGHRFDVIFDYTFLCALPPELREGWAKQMAALLTKDQGRLVTLIFPIVDRPGGPPYAMTVELVEKLLKPHGFVRVSLDTKVKGSHIGREGKEAMAIWKLPSQKSVRSATAAD</sequence>
<dbReference type="GO" id="GO:0008757">
    <property type="term" value="F:S-adenosylmethionine-dependent methyltransferase activity"/>
    <property type="evidence" value="ECO:0007669"/>
    <property type="project" value="InterPro"/>
</dbReference>
<protein>
    <recommendedName>
        <fullName evidence="7">Thiol methyltransferase 1</fullName>
    </recommendedName>
</protein>